<dbReference type="InterPro" id="IPR030616">
    <property type="entry name" value="Aur-like"/>
</dbReference>
<dbReference type="Pfam" id="PF00069">
    <property type="entry name" value="Pkinase"/>
    <property type="match status" value="1"/>
</dbReference>
<evidence type="ECO:0000256" key="3">
    <source>
        <dbReference type="ARBA" id="ARBA00022741"/>
    </source>
</evidence>
<dbReference type="PANTHER" id="PTHR24350">
    <property type="entry name" value="SERINE/THREONINE-PROTEIN KINASE IAL-RELATED"/>
    <property type="match status" value="1"/>
</dbReference>
<dbReference type="GO" id="GO:0004674">
    <property type="term" value="F:protein serine/threonine kinase activity"/>
    <property type="evidence" value="ECO:0007669"/>
    <property type="project" value="UniProtKB-KW"/>
</dbReference>
<dbReference type="InterPro" id="IPR017441">
    <property type="entry name" value="Protein_kinase_ATP_BS"/>
</dbReference>
<organism evidence="12">
    <name type="scientific">Alexandrium monilatum</name>
    <dbReference type="NCBI Taxonomy" id="311494"/>
    <lineage>
        <taxon>Eukaryota</taxon>
        <taxon>Sar</taxon>
        <taxon>Alveolata</taxon>
        <taxon>Dinophyceae</taxon>
        <taxon>Gonyaulacales</taxon>
        <taxon>Pyrocystaceae</taxon>
        <taxon>Alexandrium</taxon>
    </lineage>
</organism>
<dbReference type="PROSITE" id="PS00108">
    <property type="entry name" value="PROTEIN_KINASE_ST"/>
    <property type="match status" value="1"/>
</dbReference>
<evidence type="ECO:0000256" key="5">
    <source>
        <dbReference type="ARBA" id="ARBA00022840"/>
    </source>
</evidence>
<sequence length="418" mass="44988">MGNACCAGGIAQLFRGQAQHSEGRRQGSVLPTSGALVQLSGHEPSSAACLLESYDISVELLGSGSFGVIRRATCRWTGSARALKTVDKGQLPDFALEDLAKELRIQGDCLHPNIVRIYGSFEDEEQFHIALEACEGGDVRDFMFAQKVLCESAVGFVMWQVLTAVQYLHEVKHVAHRDLKLENLLLAFGHVPLEDNLVKITDFGMATTFEPGARSLSLICGTVEYLAPEVPLGRYDEKCDLWSCGVILFELLSGRLPFDAGSQEETMLMTRVCSVPLNRVTASKEAKAVLRSLCQKDPWSRASAERALRSAWFERHGPDASRAAEETGGRRVEDRPVPSEAAVIEGLRGEAVCAPAAEAGRAAALRCAAVAGSGQARITPAPALVGPAIGSDLGREAMTCRERSSSISSSWESVQELA</sequence>
<feature type="active site" description="Proton acceptor" evidence="6">
    <location>
        <position position="178"/>
    </location>
</feature>
<dbReference type="PROSITE" id="PS00107">
    <property type="entry name" value="PROTEIN_KINASE_ATP"/>
    <property type="match status" value="1"/>
</dbReference>
<keyword evidence="3 7" id="KW-0547">Nucleotide-binding</keyword>
<evidence type="ECO:0000259" key="11">
    <source>
        <dbReference type="PROSITE" id="PS50011"/>
    </source>
</evidence>
<keyword evidence="2" id="KW-0808">Transferase</keyword>
<evidence type="ECO:0000256" key="10">
    <source>
        <dbReference type="RuleBase" id="RU000304"/>
    </source>
</evidence>
<evidence type="ECO:0000256" key="2">
    <source>
        <dbReference type="ARBA" id="ARBA00022679"/>
    </source>
</evidence>
<evidence type="ECO:0000256" key="8">
    <source>
        <dbReference type="PIRSR" id="PIRSR630616-3"/>
    </source>
</evidence>
<feature type="binding site" evidence="7">
    <location>
        <begin position="182"/>
        <end position="183"/>
    </location>
    <ligand>
        <name>ATP</name>
        <dbReference type="ChEBI" id="CHEBI:30616"/>
    </ligand>
</feature>
<dbReference type="AlphaFoldDB" id="A0A7S4RNV8"/>
<proteinExistence type="inferred from homology"/>
<feature type="binding site" evidence="7 9">
    <location>
        <position position="84"/>
    </location>
    <ligand>
        <name>ATP</name>
        <dbReference type="ChEBI" id="CHEBI:30616"/>
    </ligand>
</feature>
<reference evidence="12" key="1">
    <citation type="submission" date="2021-01" db="EMBL/GenBank/DDBJ databases">
        <authorList>
            <person name="Corre E."/>
            <person name="Pelletier E."/>
            <person name="Niang G."/>
            <person name="Scheremetjew M."/>
            <person name="Finn R."/>
            <person name="Kale V."/>
            <person name="Holt S."/>
            <person name="Cochrane G."/>
            <person name="Meng A."/>
            <person name="Brown T."/>
            <person name="Cohen L."/>
        </authorList>
    </citation>
    <scope>NUCLEOTIDE SEQUENCE</scope>
    <source>
        <strain evidence="12">CCMP3105</strain>
    </source>
</reference>
<dbReference type="InterPro" id="IPR011009">
    <property type="entry name" value="Kinase-like_dom_sf"/>
</dbReference>
<dbReference type="InterPro" id="IPR000719">
    <property type="entry name" value="Prot_kinase_dom"/>
</dbReference>
<evidence type="ECO:0000256" key="9">
    <source>
        <dbReference type="PROSITE-ProRule" id="PRU10141"/>
    </source>
</evidence>
<gene>
    <name evidence="12" type="ORF">AMON00008_LOCUS37550</name>
</gene>
<protein>
    <recommendedName>
        <fullName evidence="11">Protein kinase domain-containing protein</fullName>
    </recommendedName>
</protein>
<feature type="domain" description="Protein kinase" evidence="11">
    <location>
        <begin position="55"/>
        <end position="313"/>
    </location>
</feature>
<evidence type="ECO:0000256" key="4">
    <source>
        <dbReference type="ARBA" id="ARBA00022777"/>
    </source>
</evidence>
<accession>A0A7S4RNV8</accession>
<keyword evidence="5 7" id="KW-0067">ATP-binding</keyword>
<evidence type="ECO:0000256" key="1">
    <source>
        <dbReference type="ARBA" id="ARBA00022527"/>
    </source>
</evidence>
<evidence type="ECO:0000256" key="7">
    <source>
        <dbReference type="PIRSR" id="PIRSR630616-2"/>
    </source>
</evidence>
<dbReference type="Gene3D" id="1.10.510.10">
    <property type="entry name" value="Transferase(Phosphotransferase) domain 1"/>
    <property type="match status" value="1"/>
</dbReference>
<dbReference type="SUPFAM" id="SSF56112">
    <property type="entry name" value="Protein kinase-like (PK-like)"/>
    <property type="match status" value="1"/>
</dbReference>
<dbReference type="SMART" id="SM00220">
    <property type="entry name" value="S_TKc"/>
    <property type="match status" value="1"/>
</dbReference>
<comment type="similarity">
    <text evidence="10">Belongs to the protein kinase superfamily.</text>
</comment>
<feature type="binding site" evidence="7">
    <location>
        <position position="202"/>
    </location>
    <ligand>
        <name>ATP</name>
        <dbReference type="ChEBI" id="CHEBI:30616"/>
    </ligand>
</feature>
<name>A0A7S4RNV8_9DINO</name>
<dbReference type="GO" id="GO:0005524">
    <property type="term" value="F:ATP binding"/>
    <property type="evidence" value="ECO:0007669"/>
    <property type="project" value="UniProtKB-UniRule"/>
</dbReference>
<dbReference type="PROSITE" id="PS50011">
    <property type="entry name" value="PROTEIN_KINASE_DOM"/>
    <property type="match status" value="1"/>
</dbReference>
<dbReference type="InterPro" id="IPR008271">
    <property type="entry name" value="Ser/Thr_kinase_AS"/>
</dbReference>
<evidence type="ECO:0000256" key="6">
    <source>
        <dbReference type="PIRSR" id="PIRSR630616-1"/>
    </source>
</evidence>
<keyword evidence="1 10" id="KW-0723">Serine/threonine-protein kinase</keyword>
<dbReference type="EMBL" id="HBNR01053493">
    <property type="protein sequence ID" value="CAE4618908.1"/>
    <property type="molecule type" value="Transcribed_RNA"/>
</dbReference>
<evidence type="ECO:0000313" key="12">
    <source>
        <dbReference type="EMBL" id="CAE4618908.1"/>
    </source>
</evidence>
<feature type="cross-link" description="Glycyl lysine isopeptide (Lys-Gly) (interchain with G-Cter in SUMO2)" evidence="8">
    <location>
        <position position="180"/>
    </location>
</feature>
<keyword evidence="4" id="KW-0418">Kinase</keyword>